<evidence type="ECO:0000256" key="1">
    <source>
        <dbReference type="ARBA" id="ARBA00023125"/>
    </source>
</evidence>
<sequence length="107" mass="11764">MKNLGQMMKQAQEMQDKMSEVQEKLSQIQVTGAAGGGMIEVTMTGKNEMRRVKIDPELTGPENLEMLEDLLVAAVNDARAKVEARVTEKMSEITGGLQLPPGFKLPF</sequence>
<evidence type="ECO:0000256" key="2">
    <source>
        <dbReference type="SAM" id="MobiDB-lite"/>
    </source>
</evidence>
<keyword evidence="1" id="KW-0238">DNA-binding</keyword>
<dbReference type="Gene3D" id="3.30.1310.10">
    <property type="entry name" value="Nucleoid-associated protein YbaB-like domain"/>
    <property type="match status" value="1"/>
</dbReference>
<evidence type="ECO:0000313" key="3">
    <source>
        <dbReference type="EMBL" id="SVC38243.1"/>
    </source>
</evidence>
<dbReference type="PIRSF" id="PIRSF004555">
    <property type="entry name" value="UCP004555"/>
    <property type="match status" value="1"/>
</dbReference>
<dbReference type="NCBIfam" id="TIGR00103">
    <property type="entry name" value="DNA_YbaB_EbfC"/>
    <property type="match status" value="1"/>
</dbReference>
<dbReference type="GO" id="GO:0005829">
    <property type="term" value="C:cytosol"/>
    <property type="evidence" value="ECO:0007669"/>
    <property type="project" value="TreeGrafter"/>
</dbReference>
<name>A0A382LPG8_9ZZZZ</name>
<dbReference type="Pfam" id="PF02575">
    <property type="entry name" value="YbaB_DNA_bd"/>
    <property type="match status" value="1"/>
</dbReference>
<proteinExistence type="inferred from homology"/>
<feature type="region of interest" description="Disordered" evidence="2">
    <location>
        <begin position="1"/>
        <end position="21"/>
    </location>
</feature>
<reference evidence="3" key="1">
    <citation type="submission" date="2018-05" db="EMBL/GenBank/DDBJ databases">
        <authorList>
            <person name="Lanie J.A."/>
            <person name="Ng W.-L."/>
            <person name="Kazmierczak K.M."/>
            <person name="Andrzejewski T.M."/>
            <person name="Davidsen T.M."/>
            <person name="Wayne K.J."/>
            <person name="Tettelin H."/>
            <person name="Glass J.I."/>
            <person name="Rusch D."/>
            <person name="Podicherti R."/>
            <person name="Tsui H.-C.T."/>
            <person name="Winkler M.E."/>
        </authorList>
    </citation>
    <scope>NUCLEOTIDE SEQUENCE</scope>
</reference>
<accession>A0A382LPG8</accession>
<dbReference type="InterPro" id="IPR004401">
    <property type="entry name" value="YbaB/EbfC"/>
</dbReference>
<dbReference type="PANTHER" id="PTHR33449:SF1">
    <property type="entry name" value="NUCLEOID-ASSOCIATED PROTEIN YBAB"/>
    <property type="match status" value="1"/>
</dbReference>
<dbReference type="EMBL" id="UINC01088219">
    <property type="protein sequence ID" value="SVC38243.1"/>
    <property type="molecule type" value="Genomic_DNA"/>
</dbReference>
<dbReference type="SUPFAM" id="SSF82607">
    <property type="entry name" value="YbaB-like"/>
    <property type="match status" value="1"/>
</dbReference>
<dbReference type="AlphaFoldDB" id="A0A382LPG8"/>
<protein>
    <recommendedName>
        <fullName evidence="4">Nucleoid-associated protein</fullName>
    </recommendedName>
</protein>
<dbReference type="GO" id="GO:0003677">
    <property type="term" value="F:DNA binding"/>
    <property type="evidence" value="ECO:0007669"/>
    <property type="project" value="UniProtKB-KW"/>
</dbReference>
<dbReference type="HAMAP" id="MF_00274">
    <property type="entry name" value="DNA_YbaB_EbfC"/>
    <property type="match status" value="1"/>
</dbReference>
<gene>
    <name evidence="3" type="ORF">METZ01_LOCUS291097</name>
</gene>
<organism evidence="3">
    <name type="scientific">marine metagenome</name>
    <dbReference type="NCBI Taxonomy" id="408172"/>
    <lineage>
        <taxon>unclassified sequences</taxon>
        <taxon>metagenomes</taxon>
        <taxon>ecological metagenomes</taxon>
    </lineage>
</organism>
<dbReference type="PANTHER" id="PTHR33449">
    <property type="entry name" value="NUCLEOID-ASSOCIATED PROTEIN YBAB"/>
    <property type="match status" value="1"/>
</dbReference>
<dbReference type="InterPro" id="IPR036894">
    <property type="entry name" value="YbaB-like_sf"/>
</dbReference>
<evidence type="ECO:0008006" key="4">
    <source>
        <dbReference type="Google" id="ProtNLM"/>
    </source>
</evidence>